<dbReference type="PANTHER" id="PTHR13223">
    <property type="entry name" value="ACIDIC FIBROBLAST GROWTH FACTOR INTRACELLULAR BINDING PROTEIN"/>
    <property type="match status" value="1"/>
</dbReference>
<dbReference type="FunCoup" id="A0A6P7F951">
    <property type="interactions" value="1808"/>
</dbReference>
<sequence length="355" mass="41635">MSEVDVFISNYTLVDPEIYELWVDGHTASEAVSMLNIKGLGQQTGASLELIASDVLDHYRTYSLLEKLLSFPSKLQEQFIFQIDPQTRLFLIEKYYEFDDEVVREVLGKKLSSKNRKDLDEVAEKTGKPLKSCRRQFDNVKRIFKTVEEQPGITTENIKSTFCLPEDLAKKYTCIVFTACMRFETSKKKVQQMSFNNFKICCEAMIENWTYHLIGTEYNDLEMDREFLFELRDLKVLMDKEREHKHLVLVHLKPKLLQKSYADLESNFKLYNRALLTLATTLHRSRDMKNFFVDLSQIVEYFKQSLWSSHDFEQFLIAYGQIAGDIDPLRTNSALKASWEKFLKVVMKCLLIMYS</sequence>
<accession>A0A6P7F951</accession>
<dbReference type="OrthoDB" id="16955at2759"/>
<proteinExistence type="predicted"/>
<dbReference type="InterPro" id="IPR008614">
    <property type="entry name" value="FIBP"/>
</dbReference>
<gene>
    <name evidence="1" type="primary">LOC114326019</name>
</gene>
<dbReference type="KEGG" id="dvv:114326019"/>
<dbReference type="GO" id="GO:0005634">
    <property type="term" value="C:nucleus"/>
    <property type="evidence" value="ECO:0007669"/>
    <property type="project" value="TreeGrafter"/>
</dbReference>
<reference evidence="1" key="1">
    <citation type="submission" date="2025-08" db="UniProtKB">
        <authorList>
            <consortium name="RefSeq"/>
        </authorList>
    </citation>
    <scope>IDENTIFICATION</scope>
    <source>
        <tissue evidence="1">Whole insect</tissue>
    </source>
</reference>
<dbReference type="PANTHER" id="PTHR13223:SF2">
    <property type="entry name" value="ACIDIC FIBROBLAST GROWTH FACTOR INTRACELLULAR-BINDING PROTEIN"/>
    <property type="match status" value="1"/>
</dbReference>
<dbReference type="AlphaFoldDB" id="A0A6P7F951"/>
<dbReference type="RefSeq" id="XP_028130010.1">
    <property type="nucleotide sequence ID" value="XM_028274209.1"/>
</dbReference>
<dbReference type="InParanoid" id="A0A6P7F951"/>
<dbReference type="Pfam" id="PF05427">
    <property type="entry name" value="FIBP"/>
    <property type="match status" value="1"/>
</dbReference>
<protein>
    <submittedName>
        <fullName evidence="1">Acidic fibroblast growth factor intracellular-binding protein</fullName>
    </submittedName>
</protein>
<organism evidence="1">
    <name type="scientific">Diabrotica virgifera virgifera</name>
    <name type="common">western corn rootworm</name>
    <dbReference type="NCBI Taxonomy" id="50390"/>
    <lineage>
        <taxon>Eukaryota</taxon>
        <taxon>Metazoa</taxon>
        <taxon>Ecdysozoa</taxon>
        <taxon>Arthropoda</taxon>
        <taxon>Hexapoda</taxon>
        <taxon>Insecta</taxon>
        <taxon>Pterygota</taxon>
        <taxon>Neoptera</taxon>
        <taxon>Endopterygota</taxon>
        <taxon>Coleoptera</taxon>
        <taxon>Polyphaga</taxon>
        <taxon>Cucujiformia</taxon>
        <taxon>Chrysomeloidea</taxon>
        <taxon>Chrysomelidae</taxon>
        <taxon>Galerucinae</taxon>
        <taxon>Diabroticina</taxon>
        <taxon>Diabroticites</taxon>
        <taxon>Diabrotica</taxon>
    </lineage>
</organism>
<name>A0A6P7F951_DIAVI</name>
<evidence type="ECO:0000313" key="1">
    <source>
        <dbReference type="RefSeq" id="XP_028130010.1"/>
    </source>
</evidence>